<dbReference type="Pfam" id="PF01437">
    <property type="entry name" value="PSI"/>
    <property type="match status" value="1"/>
</dbReference>
<keyword evidence="2" id="KW-0472">Membrane</keyword>
<evidence type="ECO:0000256" key="3">
    <source>
        <dbReference type="ARBA" id="ARBA00023180"/>
    </source>
</evidence>
<dbReference type="InterPro" id="IPR002165">
    <property type="entry name" value="Plexin_repeat"/>
</dbReference>
<dbReference type="Pfam" id="PF17960">
    <property type="entry name" value="TIG_plexin"/>
    <property type="match status" value="1"/>
</dbReference>
<dbReference type="Gene3D" id="2.60.40.10">
    <property type="entry name" value="Immunoglobulins"/>
    <property type="match status" value="2"/>
</dbReference>
<feature type="domain" description="IPT/TIG" evidence="5">
    <location>
        <begin position="528"/>
        <end position="646"/>
    </location>
</feature>
<gene>
    <name evidence="6" type="ORF">MAR_011779</name>
</gene>
<dbReference type="SMART" id="SM00423">
    <property type="entry name" value="PSI"/>
    <property type="match status" value="2"/>
</dbReference>
<dbReference type="Gene3D" id="3.30.1680.10">
    <property type="entry name" value="ligand-binding face of the semaphorins, domain 2"/>
    <property type="match status" value="1"/>
</dbReference>
<dbReference type="Pfam" id="PF18020">
    <property type="entry name" value="TIG_2"/>
    <property type="match status" value="1"/>
</dbReference>
<evidence type="ECO:0000259" key="5">
    <source>
        <dbReference type="SMART" id="SM00429"/>
    </source>
</evidence>
<feature type="domain" description="PSI" evidence="4">
    <location>
        <begin position="480"/>
        <end position="527"/>
    </location>
</feature>
<dbReference type="InterPro" id="IPR041019">
    <property type="entry name" value="TIG1_plexin"/>
</dbReference>
<accession>A0ABY7FV58</accession>
<dbReference type="PANTHER" id="PTHR22625">
    <property type="entry name" value="PLEXIN"/>
    <property type="match status" value="1"/>
</dbReference>
<proteinExistence type="predicted"/>
<evidence type="ECO:0000256" key="1">
    <source>
        <dbReference type="ARBA" id="ARBA00004370"/>
    </source>
</evidence>
<dbReference type="EMBL" id="CP111025">
    <property type="protein sequence ID" value="WAR26075.1"/>
    <property type="molecule type" value="Genomic_DNA"/>
</dbReference>
<dbReference type="PANTHER" id="PTHR22625:SF70">
    <property type="entry name" value="PLEXIN A, ISOFORM A"/>
    <property type="match status" value="1"/>
</dbReference>
<evidence type="ECO:0000313" key="7">
    <source>
        <dbReference type="Proteomes" id="UP001164746"/>
    </source>
</evidence>
<feature type="domain" description="PSI" evidence="4">
    <location>
        <begin position="99"/>
        <end position="145"/>
    </location>
</feature>
<comment type="subcellular location">
    <subcellularLocation>
        <location evidence="1">Membrane</location>
    </subcellularLocation>
</comment>
<evidence type="ECO:0000313" key="6">
    <source>
        <dbReference type="EMBL" id="WAR26075.1"/>
    </source>
</evidence>
<dbReference type="InterPro" id="IPR013783">
    <property type="entry name" value="Ig-like_fold"/>
</dbReference>
<organism evidence="6 7">
    <name type="scientific">Mya arenaria</name>
    <name type="common">Soft-shell clam</name>
    <dbReference type="NCBI Taxonomy" id="6604"/>
    <lineage>
        <taxon>Eukaryota</taxon>
        <taxon>Metazoa</taxon>
        <taxon>Spiralia</taxon>
        <taxon>Lophotrochozoa</taxon>
        <taxon>Mollusca</taxon>
        <taxon>Bivalvia</taxon>
        <taxon>Autobranchia</taxon>
        <taxon>Heteroconchia</taxon>
        <taxon>Euheterodonta</taxon>
        <taxon>Imparidentia</taxon>
        <taxon>Neoheterodontei</taxon>
        <taxon>Myida</taxon>
        <taxon>Myoidea</taxon>
        <taxon>Myidae</taxon>
        <taxon>Mya</taxon>
    </lineage>
</organism>
<keyword evidence="7" id="KW-1185">Reference proteome</keyword>
<evidence type="ECO:0000256" key="2">
    <source>
        <dbReference type="ARBA" id="ARBA00023136"/>
    </source>
</evidence>
<keyword evidence="3" id="KW-0325">Glycoprotein</keyword>
<dbReference type="SUPFAM" id="SSF81296">
    <property type="entry name" value="E set domains"/>
    <property type="match status" value="1"/>
</dbReference>
<reference evidence="6" key="1">
    <citation type="submission" date="2022-11" db="EMBL/GenBank/DDBJ databases">
        <title>Centuries of genome instability and evolution in soft-shell clam transmissible cancer (bioRxiv).</title>
        <authorList>
            <person name="Hart S.F.M."/>
            <person name="Yonemitsu M.A."/>
            <person name="Giersch R.M."/>
            <person name="Beal B.F."/>
            <person name="Arriagada G."/>
            <person name="Davis B.W."/>
            <person name="Ostrander E.A."/>
            <person name="Goff S.P."/>
            <person name="Metzger M.J."/>
        </authorList>
    </citation>
    <scope>NUCLEOTIDE SEQUENCE</scope>
    <source>
        <strain evidence="6">MELC-2E11</strain>
        <tissue evidence="6">Siphon/mantle</tissue>
    </source>
</reference>
<sequence length="688" mass="77078">MSQNQSRLPGYLISSGVSDSRVIEPPDSKVFKETPMLQDQQKEFGKNAFLFEKQEKNVKCNSDRSAAKFIAASSALLGEASTFYQLIAPRPLMKVLLYECDQYRSCGECLGAGNPYCGWCSLENKRELGARLALEQVVRMGNRGFEFFLYVLELGAGLALEQVLKKKPVSADVTICYLAHSSKRLSAEISLLLCSLRNECSEHDQLLRWLPYKGQTCPKISIVNPNRVQKQQKITELRLTVSNQPYFKGLYQCVFQYEKNLQYTITTTNTTLLPVTPDGIMCETPEDHHLPAIPTGEAMMTSGKYQLQSKKKYHSTTEQMYSESGFQALENSPEFLCKQKAEFPQYKSIASCTIKFIEGGALSPLGPEFCPRVVLKPESKSKIFVPSGTKKKITVYGENLHSFMEDIRCFFSIGQGVDVRARLVSDNIIECDDVNFYYADETEYVNVPFQINWRVKDSGVRRPLDNPDKIQDPLRVVVYKCNQMASTCGDCISMVEDYSCGWCKDTKSCTINISCTSIDWIRAGTCPNVEITRFEPHTGPREGGTKLTIYGKNLGIDARDIDGGITVAGVTCDPIIDEYLPPKKIVCKTRRMEGQQVGPVKVTINRDRNATVLSCKTGPSSSNESGTIQARVDNQNINSQLTYWYINDPNVTSVSPIKGIVSGGIEIRVKGTNLEYVQKATMEFKWNL</sequence>
<dbReference type="SMART" id="SM00429">
    <property type="entry name" value="IPT"/>
    <property type="match status" value="1"/>
</dbReference>
<name>A0ABY7FV58_MYAAR</name>
<evidence type="ECO:0000259" key="4">
    <source>
        <dbReference type="SMART" id="SM00423"/>
    </source>
</evidence>
<dbReference type="InterPro" id="IPR041362">
    <property type="entry name" value="TIG2_plexin"/>
</dbReference>
<dbReference type="InterPro" id="IPR016201">
    <property type="entry name" value="PSI"/>
</dbReference>
<dbReference type="SUPFAM" id="SSF103575">
    <property type="entry name" value="Plexin repeat"/>
    <property type="match status" value="1"/>
</dbReference>
<dbReference type="InterPro" id="IPR031148">
    <property type="entry name" value="Plexin"/>
</dbReference>
<dbReference type="Proteomes" id="UP001164746">
    <property type="component" value="Chromosome 14"/>
</dbReference>
<dbReference type="Pfam" id="PF01833">
    <property type="entry name" value="TIG"/>
    <property type="match status" value="1"/>
</dbReference>
<protein>
    <submittedName>
        <fullName evidence="6">PLXA3-like protein</fullName>
    </submittedName>
</protein>
<dbReference type="InterPro" id="IPR014756">
    <property type="entry name" value="Ig_E-set"/>
</dbReference>
<dbReference type="InterPro" id="IPR002909">
    <property type="entry name" value="IPT_dom"/>
</dbReference>